<dbReference type="KEGG" id="bgt:106070937"/>
<evidence type="ECO:0000313" key="2">
    <source>
        <dbReference type="Proteomes" id="UP000076420"/>
    </source>
</evidence>
<sequence>MRCTCRIKGRKTTRASLKDFDFNNVKMDTLNSTLKADVPKDECSTQSDEDGCQILGEHETHVLEDSEADLDLHKHYAGCTKNPGHEQFIPVDKFTIQHLPKDHRDEDLVQLIKNTAGLTVRMEVRVTSSHRPKYWPNKTRPYPFHKVKTTNLRLGSGIIWNVHMVQDETAACWCKQCQQSNSPKHVWWEFYVDTATHVVFDDEEAKHTSLKLFYDSKGSPEVTIDTVRVDKVDIEYDVCMLKGVTCNRRLGRKLVHIGKDFSESWQKVCDKFKPSRDVKKLVYIVSHPHGCPKQVSIGHWEEKYVTKDKDGNDLYQFTYTTCTCPGSSGANVQCVGYSVDWPDLVHGGCLRSGLNYSGNCKAF</sequence>
<dbReference type="OrthoDB" id="6045352at2759"/>
<dbReference type="SUPFAM" id="SSF50494">
    <property type="entry name" value="Trypsin-like serine proteases"/>
    <property type="match status" value="1"/>
</dbReference>
<dbReference type="EnsemblMetazoa" id="BGLB026621-RB">
    <property type="protein sequence ID" value="BGLB026621-PB"/>
    <property type="gene ID" value="BGLB026621"/>
</dbReference>
<protein>
    <submittedName>
        <fullName evidence="1">Uncharacterized protein</fullName>
    </submittedName>
</protein>
<dbReference type="VEuPathDB" id="VectorBase:BGLB026621"/>
<dbReference type="InterPro" id="IPR009003">
    <property type="entry name" value="Peptidase_S1_PA"/>
</dbReference>
<gene>
    <name evidence="1" type="primary">106070937</name>
</gene>
<proteinExistence type="predicted"/>
<accession>A0A2C9L3Q5</accession>
<dbReference type="AlphaFoldDB" id="A0A2C9L3Q5"/>
<dbReference type="Proteomes" id="UP000076420">
    <property type="component" value="Unassembled WGS sequence"/>
</dbReference>
<name>A0A2C9L3Q5_BIOGL</name>
<organism evidence="1 2">
    <name type="scientific">Biomphalaria glabrata</name>
    <name type="common">Bloodfluke planorb</name>
    <name type="synonym">Freshwater snail</name>
    <dbReference type="NCBI Taxonomy" id="6526"/>
    <lineage>
        <taxon>Eukaryota</taxon>
        <taxon>Metazoa</taxon>
        <taxon>Spiralia</taxon>
        <taxon>Lophotrochozoa</taxon>
        <taxon>Mollusca</taxon>
        <taxon>Gastropoda</taxon>
        <taxon>Heterobranchia</taxon>
        <taxon>Euthyneura</taxon>
        <taxon>Panpulmonata</taxon>
        <taxon>Hygrophila</taxon>
        <taxon>Lymnaeoidea</taxon>
        <taxon>Planorbidae</taxon>
        <taxon>Biomphalaria</taxon>
    </lineage>
</organism>
<reference evidence="1" key="1">
    <citation type="submission" date="2020-05" db="UniProtKB">
        <authorList>
            <consortium name="EnsemblMetazoa"/>
        </authorList>
    </citation>
    <scope>IDENTIFICATION</scope>
    <source>
        <strain evidence="1">BB02</strain>
    </source>
</reference>
<dbReference type="RefSeq" id="XP_013086381.2">
    <property type="nucleotide sequence ID" value="XM_013230927.2"/>
</dbReference>
<evidence type="ECO:0000313" key="1">
    <source>
        <dbReference type="EnsemblMetazoa" id="BGLB026621-PB"/>
    </source>
</evidence>
<dbReference type="VEuPathDB" id="VectorBase:BGLAX_049730"/>